<organism evidence="1 2">
    <name type="scientific">Hominisplanchenecus murintestinalis</name>
    <dbReference type="NCBI Taxonomy" id="2941517"/>
    <lineage>
        <taxon>Bacteria</taxon>
        <taxon>Bacillati</taxon>
        <taxon>Bacillota</taxon>
        <taxon>Clostridia</taxon>
        <taxon>Lachnospirales</taxon>
        <taxon>Lachnospiraceae</taxon>
        <taxon>Hominisplanchenecus</taxon>
    </lineage>
</organism>
<evidence type="ECO:0000313" key="2">
    <source>
        <dbReference type="Proteomes" id="UP000307720"/>
    </source>
</evidence>
<dbReference type="Proteomes" id="UP000307720">
    <property type="component" value="Unassembled WGS sequence"/>
</dbReference>
<sequence>MRKPERHPGMPYVPRLGTVYKAGGSIFRILFGKETAENSIAGGEGRMKIYISGAITGTDDYMERFREAEEKLTAAGHQVYNPAYANSFMPEGTTYEEYMKVAFTLLEIADTIYMLEGWQDSRGANREYGYAVAKGYTIMEERRQRRKGD</sequence>
<proteinExistence type="predicted"/>
<dbReference type="EMBL" id="SRZB01000009">
    <property type="protein sequence ID" value="TGX99200.1"/>
    <property type="molecule type" value="Genomic_DNA"/>
</dbReference>
<name>A0AC61R0E4_9FIRM</name>
<reference evidence="1" key="1">
    <citation type="submission" date="2019-04" db="EMBL/GenBank/DDBJ databases">
        <title>Microbes associate with the intestines of laboratory mice.</title>
        <authorList>
            <person name="Navarre W."/>
            <person name="Wong E."/>
            <person name="Huang K."/>
            <person name="Tropini C."/>
            <person name="Ng K."/>
            <person name="Yu B."/>
        </authorList>
    </citation>
    <scope>NUCLEOTIDE SEQUENCE</scope>
    <source>
        <strain evidence="1">NM72_1-8</strain>
    </source>
</reference>
<gene>
    <name evidence="1" type="ORF">E5357_06210</name>
</gene>
<keyword evidence="2" id="KW-1185">Reference proteome</keyword>
<comment type="caution">
    <text evidence="1">The sequence shown here is derived from an EMBL/GenBank/DDBJ whole genome shotgun (WGS) entry which is preliminary data.</text>
</comment>
<accession>A0AC61R0E4</accession>
<evidence type="ECO:0000313" key="1">
    <source>
        <dbReference type="EMBL" id="TGX99200.1"/>
    </source>
</evidence>
<protein>
    <submittedName>
        <fullName evidence="1">DUF4406 domain-containing protein</fullName>
    </submittedName>
</protein>